<proteinExistence type="predicted"/>
<reference evidence="1" key="2">
    <citation type="submission" date="2021-02" db="EMBL/GenBank/DDBJ databases">
        <authorList>
            <person name="Kimball J.A."/>
            <person name="Haas M.W."/>
            <person name="Macchietto M."/>
            <person name="Kono T."/>
            <person name="Duquette J."/>
            <person name="Shao M."/>
        </authorList>
    </citation>
    <scope>NUCLEOTIDE SEQUENCE</scope>
    <source>
        <tissue evidence="1">Fresh leaf tissue</tissue>
    </source>
</reference>
<accession>A0A8J5S898</accession>
<comment type="caution">
    <text evidence="1">The sequence shown here is derived from an EMBL/GenBank/DDBJ whole genome shotgun (WGS) entry which is preliminary data.</text>
</comment>
<evidence type="ECO:0000313" key="1">
    <source>
        <dbReference type="EMBL" id="KAG8062517.1"/>
    </source>
</evidence>
<gene>
    <name evidence="1" type="ORF">GUJ93_ZPchr0003g16477</name>
</gene>
<sequence length="106" mass="12014">MPFPGPAEVETSMGMSISRLAANHSWVALPICLGNQEMLVWQTYLDSFDVRKPLPKKNANFQSLDKETILLEHVEQKRLTVGKRSVEFDQDLQQGCQFSHNLINAV</sequence>
<name>A0A8J5S898_ZIZPA</name>
<evidence type="ECO:0000313" key="2">
    <source>
        <dbReference type="Proteomes" id="UP000729402"/>
    </source>
</evidence>
<protein>
    <submittedName>
        <fullName evidence="1">Uncharacterized protein</fullName>
    </submittedName>
</protein>
<dbReference type="EMBL" id="JAAALK010000286">
    <property type="protein sequence ID" value="KAG8062517.1"/>
    <property type="molecule type" value="Genomic_DNA"/>
</dbReference>
<keyword evidence="2" id="KW-1185">Reference proteome</keyword>
<organism evidence="1 2">
    <name type="scientific">Zizania palustris</name>
    <name type="common">Northern wild rice</name>
    <dbReference type="NCBI Taxonomy" id="103762"/>
    <lineage>
        <taxon>Eukaryota</taxon>
        <taxon>Viridiplantae</taxon>
        <taxon>Streptophyta</taxon>
        <taxon>Embryophyta</taxon>
        <taxon>Tracheophyta</taxon>
        <taxon>Spermatophyta</taxon>
        <taxon>Magnoliopsida</taxon>
        <taxon>Liliopsida</taxon>
        <taxon>Poales</taxon>
        <taxon>Poaceae</taxon>
        <taxon>BOP clade</taxon>
        <taxon>Oryzoideae</taxon>
        <taxon>Oryzeae</taxon>
        <taxon>Zizaniinae</taxon>
        <taxon>Zizania</taxon>
    </lineage>
</organism>
<reference evidence="1" key="1">
    <citation type="journal article" date="2021" name="bioRxiv">
        <title>Whole Genome Assembly and Annotation of Northern Wild Rice, Zizania palustris L., Supports a Whole Genome Duplication in the Zizania Genus.</title>
        <authorList>
            <person name="Haas M."/>
            <person name="Kono T."/>
            <person name="Macchietto M."/>
            <person name="Millas R."/>
            <person name="McGilp L."/>
            <person name="Shao M."/>
            <person name="Duquette J."/>
            <person name="Hirsch C.N."/>
            <person name="Kimball J."/>
        </authorList>
    </citation>
    <scope>NUCLEOTIDE SEQUENCE</scope>
    <source>
        <tissue evidence="1">Fresh leaf tissue</tissue>
    </source>
</reference>
<dbReference type="AlphaFoldDB" id="A0A8J5S898"/>
<dbReference type="Proteomes" id="UP000729402">
    <property type="component" value="Unassembled WGS sequence"/>
</dbReference>